<organism evidence="2 3">
    <name type="scientific">Pseudacidovorax intermedius</name>
    <dbReference type="NCBI Taxonomy" id="433924"/>
    <lineage>
        <taxon>Bacteria</taxon>
        <taxon>Pseudomonadati</taxon>
        <taxon>Pseudomonadota</taxon>
        <taxon>Betaproteobacteria</taxon>
        <taxon>Burkholderiales</taxon>
        <taxon>Comamonadaceae</taxon>
        <taxon>Pseudacidovorax</taxon>
    </lineage>
</organism>
<dbReference type="Gene3D" id="3.10.20.850">
    <property type="entry name" value="Protein of unknown function DUF3861"/>
    <property type="match status" value="1"/>
</dbReference>
<dbReference type="Pfam" id="PF12977">
    <property type="entry name" value="DUF3861"/>
    <property type="match status" value="1"/>
</dbReference>
<evidence type="ECO:0000256" key="1">
    <source>
        <dbReference type="SAM" id="MobiDB-lite"/>
    </source>
</evidence>
<proteinExistence type="predicted"/>
<reference evidence="2 3" key="1">
    <citation type="submission" date="2018-07" db="EMBL/GenBank/DDBJ databases">
        <title>Genomic Encyclopedia of Type Strains, Phase IV (KMG-IV): sequencing the most valuable type-strain genomes for metagenomic binning, comparative biology and taxonomic classification.</title>
        <authorList>
            <person name="Goeker M."/>
        </authorList>
    </citation>
    <scope>NUCLEOTIDE SEQUENCE [LARGE SCALE GENOMIC DNA]</scope>
    <source>
        <strain evidence="2 3">DSM 21352</strain>
    </source>
</reference>
<comment type="caution">
    <text evidence="2">The sequence shown here is derived from an EMBL/GenBank/DDBJ whole genome shotgun (WGS) entry which is preliminary data.</text>
</comment>
<keyword evidence="3" id="KW-1185">Reference proteome</keyword>
<dbReference type="InterPro" id="IPR024476">
    <property type="entry name" value="DUF3861"/>
</dbReference>
<dbReference type="STRING" id="433924.NS331_03395"/>
<protein>
    <submittedName>
        <fullName evidence="2">Uncharacterized protein DUF3861</fullName>
    </submittedName>
</protein>
<sequence>MKQHRYQITVEHLADAHGNPSAHAEPLRFEAGNHDDILAIAERMRGRGEFPPDTANALAVGLKLFSEVMLENRGHPLFADFAPHFRAFMQHLKKGPQRSAGDAPATDASPESDQAQ</sequence>
<dbReference type="AlphaFoldDB" id="A0A370F503"/>
<feature type="region of interest" description="Disordered" evidence="1">
    <location>
        <begin position="92"/>
        <end position="116"/>
    </location>
</feature>
<dbReference type="Proteomes" id="UP000255265">
    <property type="component" value="Unassembled WGS sequence"/>
</dbReference>
<gene>
    <name evidence="2" type="ORF">DFR41_1189</name>
</gene>
<dbReference type="InterPro" id="IPR038194">
    <property type="entry name" value="DUF3861_sf"/>
</dbReference>
<dbReference type="OrthoDB" id="119700at2"/>
<accession>A0A370F503</accession>
<evidence type="ECO:0000313" key="2">
    <source>
        <dbReference type="EMBL" id="RDI16982.1"/>
    </source>
</evidence>
<dbReference type="EMBL" id="QQAV01000018">
    <property type="protein sequence ID" value="RDI16982.1"/>
    <property type="molecule type" value="Genomic_DNA"/>
</dbReference>
<evidence type="ECO:0000313" key="3">
    <source>
        <dbReference type="Proteomes" id="UP000255265"/>
    </source>
</evidence>
<dbReference type="RefSeq" id="WP_017757863.1">
    <property type="nucleotide sequence ID" value="NZ_QQAV01000018.1"/>
</dbReference>
<name>A0A370F503_9BURK</name>